<comment type="caution">
    <text evidence="1">The sequence shown here is derived from an EMBL/GenBank/DDBJ whole genome shotgun (WGS) entry which is preliminary data.</text>
</comment>
<dbReference type="AlphaFoldDB" id="A0A1R3JXF4"/>
<reference evidence="2" key="1">
    <citation type="submission" date="2013-09" db="EMBL/GenBank/DDBJ databases">
        <title>Corchorus olitorius genome sequencing.</title>
        <authorList>
            <person name="Alam M."/>
            <person name="Haque M.S."/>
            <person name="Islam M.S."/>
            <person name="Emdad E.M."/>
            <person name="Islam M.M."/>
            <person name="Ahmed B."/>
            <person name="Halim A."/>
            <person name="Hossen Q.M.M."/>
            <person name="Hossain M.Z."/>
            <person name="Ahmed R."/>
            <person name="Khan M.M."/>
            <person name="Islam R."/>
            <person name="Rashid M.M."/>
            <person name="Khan S.A."/>
            <person name="Rahman M.S."/>
            <person name="Alam M."/>
            <person name="Yahiya A.S."/>
            <person name="Khan M.S."/>
            <person name="Azam M.S."/>
            <person name="Haque T."/>
            <person name="Lashkar M.Z.H."/>
            <person name="Akhand A.I."/>
            <person name="Morshed G."/>
            <person name="Roy S."/>
            <person name="Uddin K.S."/>
            <person name="Rabeya T."/>
            <person name="Hossain A.S."/>
            <person name="Chowdhury A."/>
            <person name="Snigdha A.R."/>
            <person name="Mortoza M.S."/>
            <person name="Matin S.A."/>
            <person name="Hoque S.M.E."/>
            <person name="Islam M.K."/>
            <person name="Roy D.K."/>
            <person name="Haider R."/>
            <person name="Moosa M.M."/>
            <person name="Elias S.M."/>
            <person name="Hasan A.M."/>
            <person name="Jahan S."/>
            <person name="Shafiuddin M."/>
            <person name="Mahmood N."/>
            <person name="Shommy N.S."/>
        </authorList>
    </citation>
    <scope>NUCLEOTIDE SEQUENCE [LARGE SCALE GENOMIC DNA]</scope>
    <source>
        <strain evidence="2">cv. O-4</strain>
    </source>
</reference>
<evidence type="ECO:0000313" key="1">
    <source>
        <dbReference type="EMBL" id="OMO99549.1"/>
    </source>
</evidence>
<sequence length="38" mass="4377">MGESTEPVEDRIREKIEVALMSWQGRISFFACELLSAF</sequence>
<name>A0A1R3JXF4_9ROSI</name>
<dbReference type="Proteomes" id="UP000187203">
    <property type="component" value="Unassembled WGS sequence"/>
</dbReference>
<proteinExistence type="predicted"/>
<evidence type="ECO:0000313" key="2">
    <source>
        <dbReference type="Proteomes" id="UP000187203"/>
    </source>
</evidence>
<accession>A0A1R3JXF4</accession>
<keyword evidence="2" id="KW-1185">Reference proteome</keyword>
<dbReference type="EMBL" id="AWUE01015112">
    <property type="protein sequence ID" value="OMO99549.1"/>
    <property type="molecule type" value="Genomic_DNA"/>
</dbReference>
<gene>
    <name evidence="1" type="ORF">COLO4_13229</name>
</gene>
<protein>
    <submittedName>
        <fullName evidence="1">Uncharacterized protein</fullName>
    </submittedName>
</protein>
<organism evidence="1 2">
    <name type="scientific">Corchorus olitorius</name>
    <dbReference type="NCBI Taxonomy" id="93759"/>
    <lineage>
        <taxon>Eukaryota</taxon>
        <taxon>Viridiplantae</taxon>
        <taxon>Streptophyta</taxon>
        <taxon>Embryophyta</taxon>
        <taxon>Tracheophyta</taxon>
        <taxon>Spermatophyta</taxon>
        <taxon>Magnoliopsida</taxon>
        <taxon>eudicotyledons</taxon>
        <taxon>Gunneridae</taxon>
        <taxon>Pentapetalae</taxon>
        <taxon>rosids</taxon>
        <taxon>malvids</taxon>
        <taxon>Malvales</taxon>
        <taxon>Malvaceae</taxon>
        <taxon>Grewioideae</taxon>
        <taxon>Apeibeae</taxon>
        <taxon>Corchorus</taxon>
    </lineage>
</organism>